<evidence type="ECO:0000313" key="1">
    <source>
        <dbReference type="EMBL" id="WHZ60372.1"/>
    </source>
</evidence>
<dbReference type="Proteomes" id="UP001226091">
    <property type="component" value="Chromosome"/>
</dbReference>
<protein>
    <submittedName>
        <fullName evidence="1">PBP1A family penicillin-binding protein</fullName>
    </submittedName>
</protein>
<accession>A0ACD4RIY4</accession>
<name>A0ACD4RIY4_9BACI</name>
<keyword evidence="2" id="KW-1185">Reference proteome</keyword>
<reference evidence="2" key="1">
    <citation type="journal article" date="2025" name="Aquaculture">
        <title>Assessment of the bioflocculant production and safety properties of Metabacillus hrfriensis sp. nov. based on phenotypic and whole-genome sequencing analysis.</title>
        <authorList>
            <person name="Zhang R."/>
            <person name="Zhao Z."/>
            <person name="Luo L."/>
            <person name="Wang S."/>
            <person name="Guo K."/>
            <person name="Xu W."/>
        </authorList>
    </citation>
    <scope>NUCLEOTIDE SEQUENCE [LARGE SCALE GENOMIC DNA]</scope>
    <source>
        <strain evidence="2">CT-WN-B3</strain>
    </source>
</reference>
<gene>
    <name evidence="1" type="ORF">QLQ22_24230</name>
</gene>
<sequence length="690" mass="77043">MEIITPRRLKITIKAVRAAIFIGLILFFIASIVLAAILLTAKWQGAPSLSVQQSSIMYANDGSEMGKTHHGGKRYWVDLDEISPSLIEATVAIEDRHFYDHNGFDYKRIAGAALADLKAMAKVQGASTISQQYARNLFLVHDKTWKRKLTEAFYTVRLELNYSKEEILEGYLNTIYYGHGAYGAEAAANYYFDKSASELSISEATMLAGIPKAPSLYSPFENEERAKSRQGLILKTMVNQKIISQKEADQTYNEALSYRSVKDVKTADIAPYFQDAVMNELSKKLNLDQTTIETRGLRIFTTLDPDMQKIAEEKIADVINDASDIQVGFMAMDPKTGSVKALVGGRDYAESTFNRATQAKRQPGSTMKPFLYYAAVNKGFTPSTLLRSEPYTFKFEDGKSSYKPGNYNGYYANGDITLAQAIALSDNIFAVKTHLYLGMDELIQTSKSFGVTSKLSHVPSLALGTSPVRLSEMVNGYGMLANGGKRIEPSFIKKVEDAEGNVIYQNEKEQEQILNKEAAFVTSHLMTGMFDEQLNDYTSVTGHTIIPKLSREYAGKSGTTKADSWMIGFAPQLVAGIWTGYDKDKTIDLVAERGYAKQIWADFMEEALEDQSVKAFNPPKGVIGVYINPKTGKLASDDCPVKRFAYFVRGTEPTEYCTEHLEHGKQSEPPAKAPKNQDKTWYKKVLRWWD</sequence>
<proteinExistence type="predicted"/>
<organism evidence="1 2">
    <name type="scientific">Metabacillus hrfriensis</name>
    <dbReference type="NCBI Taxonomy" id="3048891"/>
    <lineage>
        <taxon>Bacteria</taxon>
        <taxon>Bacillati</taxon>
        <taxon>Bacillota</taxon>
        <taxon>Bacilli</taxon>
        <taxon>Bacillales</taxon>
        <taxon>Bacillaceae</taxon>
        <taxon>Metabacillus</taxon>
    </lineage>
</organism>
<dbReference type="EMBL" id="CP126116">
    <property type="protein sequence ID" value="WHZ60372.1"/>
    <property type="molecule type" value="Genomic_DNA"/>
</dbReference>
<evidence type="ECO:0000313" key="2">
    <source>
        <dbReference type="Proteomes" id="UP001226091"/>
    </source>
</evidence>